<reference evidence="2" key="2">
    <citation type="journal article" date="2023" name="Microbiol Resour">
        <title>Decontamination and Annotation of the Draft Genome Sequence of the Oomycete Lagenidium giganteum ARSEF 373.</title>
        <authorList>
            <person name="Morgan W.R."/>
            <person name="Tartar A."/>
        </authorList>
    </citation>
    <scope>NUCLEOTIDE SEQUENCE</scope>
    <source>
        <strain evidence="2">ARSEF 373</strain>
    </source>
</reference>
<comment type="caution">
    <text evidence="2">The sequence shown here is derived from an EMBL/GenBank/DDBJ whole genome shotgun (WGS) entry which is preliminary data.</text>
</comment>
<protein>
    <recommendedName>
        <fullName evidence="1">WW domain-containing protein</fullName>
    </recommendedName>
</protein>
<keyword evidence="3" id="KW-1185">Reference proteome</keyword>
<evidence type="ECO:0000313" key="2">
    <source>
        <dbReference type="EMBL" id="DAZ97612.1"/>
    </source>
</evidence>
<gene>
    <name evidence="2" type="ORF">N0F65_002231</name>
</gene>
<dbReference type="InterPro" id="IPR001202">
    <property type="entry name" value="WW_dom"/>
</dbReference>
<dbReference type="Gene3D" id="2.20.70.10">
    <property type="match status" value="1"/>
</dbReference>
<dbReference type="SUPFAM" id="SSF51045">
    <property type="entry name" value="WW domain"/>
    <property type="match status" value="1"/>
</dbReference>
<organism evidence="2 3">
    <name type="scientific">Lagenidium giganteum</name>
    <dbReference type="NCBI Taxonomy" id="4803"/>
    <lineage>
        <taxon>Eukaryota</taxon>
        <taxon>Sar</taxon>
        <taxon>Stramenopiles</taxon>
        <taxon>Oomycota</taxon>
        <taxon>Peronosporomycetes</taxon>
        <taxon>Pythiales</taxon>
        <taxon>Pythiaceae</taxon>
    </lineage>
</organism>
<evidence type="ECO:0000313" key="3">
    <source>
        <dbReference type="Proteomes" id="UP001146120"/>
    </source>
</evidence>
<name>A0AAV2YRI3_9STRA</name>
<accession>A0AAV2YRI3</accession>
<sequence length="237" mass="27560">MQASSQAKFDEIERIQHQLACDFDQHDERQVLFKKKFARETRKARQTIYERVCGPNASTTSASDTSKTMLLAAHQNSLANEDTEAEYVPPVRRTGPERVTDDLKCFYSPPDATTDILCDTCYAFRCSSLVQPLPAPWQEFVCEMSHNHYYYHPDTKQVRWSPPLRDTHPWSMLVFARTNSVFTVCHCIPSQDRRRRLLLQFREFAFDTARIQSEKRQSQLHGAFRSLALTMMDSKVK</sequence>
<dbReference type="AlphaFoldDB" id="A0AAV2YRI3"/>
<dbReference type="EMBL" id="DAKRPA010000130">
    <property type="protein sequence ID" value="DAZ97612.1"/>
    <property type="molecule type" value="Genomic_DNA"/>
</dbReference>
<feature type="domain" description="WW" evidence="1">
    <location>
        <begin position="131"/>
        <end position="165"/>
    </location>
</feature>
<evidence type="ECO:0000259" key="1">
    <source>
        <dbReference type="PROSITE" id="PS50020"/>
    </source>
</evidence>
<dbReference type="PROSITE" id="PS50020">
    <property type="entry name" value="WW_DOMAIN_2"/>
    <property type="match status" value="1"/>
</dbReference>
<proteinExistence type="predicted"/>
<dbReference type="InterPro" id="IPR036020">
    <property type="entry name" value="WW_dom_sf"/>
</dbReference>
<reference evidence="2" key="1">
    <citation type="submission" date="2022-11" db="EMBL/GenBank/DDBJ databases">
        <authorList>
            <person name="Morgan W.R."/>
            <person name="Tartar A."/>
        </authorList>
    </citation>
    <scope>NUCLEOTIDE SEQUENCE</scope>
    <source>
        <strain evidence="2">ARSEF 373</strain>
    </source>
</reference>
<dbReference type="Proteomes" id="UP001146120">
    <property type="component" value="Unassembled WGS sequence"/>
</dbReference>